<evidence type="ECO:0000313" key="1">
    <source>
        <dbReference type="EMBL" id="CAE0825672.1"/>
    </source>
</evidence>
<dbReference type="AlphaFoldDB" id="A0A7S4G593"/>
<reference evidence="1" key="1">
    <citation type="submission" date="2021-01" db="EMBL/GenBank/DDBJ databases">
        <authorList>
            <person name="Corre E."/>
            <person name="Pelletier E."/>
            <person name="Niang G."/>
            <person name="Scheremetjew M."/>
            <person name="Finn R."/>
            <person name="Kale V."/>
            <person name="Holt S."/>
            <person name="Cochrane G."/>
            <person name="Meng A."/>
            <person name="Brown T."/>
            <person name="Cohen L."/>
        </authorList>
    </citation>
    <scope>NUCLEOTIDE SEQUENCE</scope>
    <source>
        <strain evidence="1">CCMP1594</strain>
    </source>
</reference>
<protein>
    <submittedName>
        <fullName evidence="1">Uncharacterized protein</fullName>
    </submittedName>
</protein>
<proteinExistence type="predicted"/>
<dbReference type="EMBL" id="HBJA01106882">
    <property type="protein sequence ID" value="CAE0825672.1"/>
    <property type="molecule type" value="Transcribed_RNA"/>
</dbReference>
<accession>A0A7S4G593</accession>
<name>A0A7S4G593_9EUGL</name>
<organism evidence="1">
    <name type="scientific">Eutreptiella gymnastica</name>
    <dbReference type="NCBI Taxonomy" id="73025"/>
    <lineage>
        <taxon>Eukaryota</taxon>
        <taxon>Discoba</taxon>
        <taxon>Euglenozoa</taxon>
        <taxon>Euglenida</taxon>
        <taxon>Spirocuta</taxon>
        <taxon>Euglenophyceae</taxon>
        <taxon>Eutreptiales</taxon>
        <taxon>Eutreptiaceae</taxon>
        <taxon>Eutreptiella</taxon>
    </lineage>
</organism>
<sequence>MWNGYVSELTPRHRDYSDLSVFCGLHCASPVRIVLVDDREGKDMSRVHTGPDTFSVPSTITTLWGLGALTGSPKPNSKMRTVGFVPGFRRPSFFGAACSDP</sequence>
<gene>
    <name evidence="1" type="ORF">EGYM00163_LOCUS36924</name>
</gene>